<proteinExistence type="predicted"/>
<reference evidence="1" key="1">
    <citation type="submission" date="2020-03" db="EMBL/GenBank/DDBJ databases">
        <title>Five strains of Vibrio campbellii isolated from Mariana Trench.</title>
        <authorList>
            <person name="Liang J."/>
            <person name="Zhang X.-H."/>
        </authorList>
    </citation>
    <scope>NUCLEOTIDE SEQUENCE</scope>
    <source>
        <strain evidence="1">LJC013</strain>
        <plasmid evidence="1">unnamed1</plasmid>
    </source>
</reference>
<geneLocation type="plasmid" evidence="1 2">
    <name>unnamed1</name>
</geneLocation>
<name>A0ABY5ILB3_9VIBR</name>
<accession>A0ABY5ILB3</accession>
<evidence type="ECO:0000313" key="2">
    <source>
        <dbReference type="Proteomes" id="UP001059912"/>
    </source>
</evidence>
<dbReference type="RefSeq" id="WP_255905248.1">
    <property type="nucleotide sequence ID" value="NZ_CP050472.1"/>
</dbReference>
<organism evidence="1 2">
    <name type="scientific">Vibrio campbellii</name>
    <dbReference type="NCBI Taxonomy" id="680"/>
    <lineage>
        <taxon>Bacteria</taxon>
        <taxon>Pseudomonadati</taxon>
        <taxon>Pseudomonadota</taxon>
        <taxon>Gammaproteobacteria</taxon>
        <taxon>Vibrionales</taxon>
        <taxon>Vibrionaceae</taxon>
        <taxon>Vibrio</taxon>
    </lineage>
</organism>
<evidence type="ECO:0000313" key="1">
    <source>
        <dbReference type="EMBL" id="UTZ34854.1"/>
    </source>
</evidence>
<dbReference type="Proteomes" id="UP001059912">
    <property type="component" value="Plasmid unnamed1"/>
</dbReference>
<protein>
    <submittedName>
        <fullName evidence="1">Uncharacterized protein</fullName>
    </submittedName>
</protein>
<dbReference type="PROSITE" id="PS51257">
    <property type="entry name" value="PROKAR_LIPOPROTEIN"/>
    <property type="match status" value="1"/>
</dbReference>
<gene>
    <name evidence="1" type="ORF">HB762_26705</name>
</gene>
<keyword evidence="1" id="KW-0614">Plasmid</keyword>
<keyword evidence="2" id="KW-1185">Reference proteome</keyword>
<sequence length="198" mass="21706">MTKLKSIIALLSTVSVFGCSPDPEIVELQQIVKETNTIARAILEKEPTPPADLFLSFPETDIIAKGDPIKVYDGLEVDLSSIECTGKHIHKTLLFENGKDGVLLIEPDDYIAYRTQTALTDVEGMVVVNQVKTYYGNDINIAMGGITEPFYKTMMATPICAVDRIGELEISVTRSANGGVVVQSNREDIQSIIDENQL</sequence>
<dbReference type="EMBL" id="CP050472">
    <property type="protein sequence ID" value="UTZ34854.1"/>
    <property type="molecule type" value="Genomic_DNA"/>
</dbReference>